<name>A0A1H7BQZ7_9BACT</name>
<reference evidence="5" key="1">
    <citation type="submission" date="2016-10" db="EMBL/GenBank/DDBJ databases">
        <authorList>
            <person name="Varghese N."/>
            <person name="Submissions S."/>
        </authorList>
    </citation>
    <scope>NUCLEOTIDE SEQUENCE [LARGE SCALE GENOMIC DNA]</scope>
    <source>
        <strain evidence="5">IBRC-M 10761</strain>
    </source>
</reference>
<dbReference type="AlphaFoldDB" id="A0A1H7BQZ7"/>
<dbReference type="GO" id="GO:0008770">
    <property type="term" value="F:[acyl-carrier-protein] phosphodiesterase activity"/>
    <property type="evidence" value="ECO:0007669"/>
    <property type="project" value="InterPro"/>
</dbReference>
<proteinExistence type="predicted"/>
<sequence>MNFLAHAYLSFNDPKVLVGNFIGDFVRGNLEEQFAAEIVTGILLHREIDAFTDSHPLVKKTQELLKPNFGRYSLVITDMFFDHFLSRNWNDYDERSIQEFTRWVYEVIEANEAILPQKFLAPFTYMKRENWLAAYGTMEGIQRSFTGLSYRTTFPSNMERAPAFLRAHYAFFEGSFKQFFEELIVFSKDKLNQLRQEDDSL</sequence>
<protein>
    <submittedName>
        <fullName evidence="4">Acyl carrier protein phosphodiesterase</fullName>
    </submittedName>
</protein>
<dbReference type="InterPro" id="IPR007431">
    <property type="entry name" value="ACP_PD"/>
</dbReference>
<keyword evidence="3" id="KW-0443">Lipid metabolism</keyword>
<keyword evidence="2" id="KW-0378">Hydrolase</keyword>
<evidence type="ECO:0000256" key="2">
    <source>
        <dbReference type="ARBA" id="ARBA00022801"/>
    </source>
</evidence>
<dbReference type="GO" id="GO:0006633">
    <property type="term" value="P:fatty acid biosynthetic process"/>
    <property type="evidence" value="ECO:0007669"/>
    <property type="project" value="InterPro"/>
</dbReference>
<dbReference type="PIRSF" id="PIRSF011489">
    <property type="entry name" value="DUF479"/>
    <property type="match status" value="1"/>
</dbReference>
<dbReference type="Pfam" id="PF04336">
    <property type="entry name" value="ACP_PD"/>
    <property type="match status" value="1"/>
</dbReference>
<gene>
    <name evidence="4" type="ORF">SAMN05192553_11193</name>
</gene>
<dbReference type="Proteomes" id="UP000199403">
    <property type="component" value="Unassembled WGS sequence"/>
</dbReference>
<keyword evidence="5" id="KW-1185">Reference proteome</keyword>
<dbReference type="PANTHER" id="PTHR38764:SF1">
    <property type="entry name" value="ACYL CARRIER PROTEIN PHOSPHODIESTERASE"/>
    <property type="match status" value="1"/>
</dbReference>
<evidence type="ECO:0000313" key="5">
    <source>
        <dbReference type="Proteomes" id="UP000199403"/>
    </source>
</evidence>
<dbReference type="OrthoDB" id="8442777at2"/>
<evidence type="ECO:0000313" key="4">
    <source>
        <dbReference type="EMBL" id="SEJ75835.1"/>
    </source>
</evidence>
<dbReference type="PANTHER" id="PTHR38764">
    <property type="entry name" value="ACYL CARRIER PROTEIN PHOSPHODIESTERASE"/>
    <property type="match status" value="1"/>
</dbReference>
<organism evidence="4 5">
    <name type="scientific">Cyclobacterium xiamenense</name>
    <dbReference type="NCBI Taxonomy" id="1297121"/>
    <lineage>
        <taxon>Bacteria</taxon>
        <taxon>Pseudomonadati</taxon>
        <taxon>Bacteroidota</taxon>
        <taxon>Cytophagia</taxon>
        <taxon>Cytophagales</taxon>
        <taxon>Cyclobacteriaceae</taxon>
        <taxon>Cyclobacterium</taxon>
    </lineage>
</organism>
<dbReference type="EMBL" id="FNZH01000011">
    <property type="protein sequence ID" value="SEJ75835.1"/>
    <property type="molecule type" value="Genomic_DNA"/>
</dbReference>
<accession>A0A1H7BQZ7</accession>
<evidence type="ECO:0000256" key="1">
    <source>
        <dbReference type="ARBA" id="ARBA00022516"/>
    </source>
</evidence>
<keyword evidence="1" id="KW-0444">Lipid biosynthesis</keyword>
<dbReference type="RefSeq" id="WP_092178603.1">
    <property type="nucleotide sequence ID" value="NZ_FNZH01000011.1"/>
</dbReference>
<evidence type="ECO:0000256" key="3">
    <source>
        <dbReference type="ARBA" id="ARBA00023098"/>
    </source>
</evidence>
<dbReference type="STRING" id="1416801.SAMN05192553_11193"/>